<dbReference type="PANTHER" id="PTHR36836:SF1">
    <property type="entry name" value="COLANIC ACID BIOSYNTHESIS PROTEIN WCAK"/>
    <property type="match status" value="1"/>
</dbReference>
<accession>A0A7W9MZX6</accession>
<keyword evidence="3" id="KW-0808">Transferase</keyword>
<dbReference type="Pfam" id="PF04230">
    <property type="entry name" value="PS_pyruv_trans"/>
    <property type="match status" value="1"/>
</dbReference>
<protein>
    <submittedName>
        <fullName evidence="3">Polysaccharide pyruvyl transferase WcaK-like protein</fullName>
    </submittedName>
</protein>
<dbReference type="Proteomes" id="UP000567246">
    <property type="component" value="Unassembled WGS sequence"/>
</dbReference>
<feature type="domain" description="Polysaccharide pyruvyl transferase" evidence="2">
    <location>
        <begin position="219"/>
        <end position="505"/>
    </location>
</feature>
<sequence length="678" mass="69965">MQPADLRAARDRLRLRPVPALPARRVLLVRRTGSPADARDRALVVELRRLGQAVVDLDVARHRAVLVPAADGGPARLDLEPAAALLRRHAPHLVLVAGDAWSLTPAAADTVREGGAVVVRLAPPGHPGAAADGGDGLHVLPPAVSRSELLLDPPPSPARVAEVLGAAADGDAEAVDRLAEAGLLETGLAELLRSLPAPGRAADGPVRTVLLSGYYGAGNRGDELLLAVLLDHLQARVPGFQPVVAASNAAAVEAEHGAQAFSRADLDESERYAALATGMILGPGGHWHDHSIQLAGGAAGLVRGARVSPGHMAQLPLLVAAHGGQVHAAGLGVGPLSDPSARAAVRLTGRIAASVSVRDAESAALLEPMPTEWDAPVRLAPDLVYGLPLPAPEGGDRPPFLAVNLRPWTDAPAHRRTLVDTVAAVAREHGLGIVGVPMQRTDVAPLQELVDAAGDDVPVEVLPADLPLAELLGVLGQARVLVAMRLHASLLRHRLRGPAVGLVYDPKVGSHFAQLGRAHAALPLDAEPAALRAALEAALAEESLPAAVTRRLAELEDGARAELDRLADALAVAPARRLDPGWADHPAPPPPASRTPPAPTPAPSTAASPAAPAAPEAPATPPAPAEPPADRPAVADPAPAPPGLRGLRARAEAGRARVRAAVRWRVRRARRAWDARGR</sequence>
<feature type="region of interest" description="Disordered" evidence="1">
    <location>
        <begin position="578"/>
        <end position="659"/>
    </location>
</feature>
<reference evidence="3 4" key="1">
    <citation type="submission" date="2020-08" db="EMBL/GenBank/DDBJ databases">
        <title>Sequencing the genomes of 1000 actinobacteria strains.</title>
        <authorList>
            <person name="Klenk H.-P."/>
        </authorList>
    </citation>
    <scope>NUCLEOTIDE SEQUENCE [LARGE SCALE GENOMIC DNA]</scope>
    <source>
        <strain evidence="3 4">DSM 17945</strain>
    </source>
</reference>
<dbReference type="AlphaFoldDB" id="A0A7W9MZX6"/>
<dbReference type="PANTHER" id="PTHR36836">
    <property type="entry name" value="COLANIC ACID BIOSYNTHESIS PROTEIN WCAK"/>
    <property type="match status" value="1"/>
</dbReference>
<dbReference type="InterPro" id="IPR007345">
    <property type="entry name" value="Polysacch_pyruvyl_Trfase"/>
</dbReference>
<evidence type="ECO:0000313" key="4">
    <source>
        <dbReference type="Proteomes" id="UP000567246"/>
    </source>
</evidence>
<comment type="caution">
    <text evidence="3">The sequence shown here is derived from an EMBL/GenBank/DDBJ whole genome shotgun (WGS) entry which is preliminary data.</text>
</comment>
<dbReference type="EMBL" id="JACHMW010000001">
    <property type="protein sequence ID" value="MBB5848400.1"/>
    <property type="molecule type" value="Genomic_DNA"/>
</dbReference>
<feature type="compositionally biased region" description="Low complexity" evidence="1">
    <location>
        <begin position="603"/>
        <end position="617"/>
    </location>
</feature>
<organism evidence="3 4">
    <name type="scientific">Micrococcus endophyticus</name>
    <dbReference type="NCBI Taxonomy" id="455343"/>
    <lineage>
        <taxon>Bacteria</taxon>
        <taxon>Bacillati</taxon>
        <taxon>Actinomycetota</taxon>
        <taxon>Actinomycetes</taxon>
        <taxon>Micrococcales</taxon>
        <taxon>Micrococcaceae</taxon>
        <taxon>Micrococcus</taxon>
    </lineage>
</organism>
<evidence type="ECO:0000256" key="1">
    <source>
        <dbReference type="SAM" id="MobiDB-lite"/>
    </source>
</evidence>
<evidence type="ECO:0000259" key="2">
    <source>
        <dbReference type="Pfam" id="PF04230"/>
    </source>
</evidence>
<keyword evidence="4" id="KW-1185">Reference proteome</keyword>
<gene>
    <name evidence="3" type="ORF">HDA33_000964</name>
</gene>
<dbReference type="RefSeq" id="WP_184171506.1">
    <property type="nucleotide sequence ID" value="NZ_JACHMW010000001.1"/>
</dbReference>
<name>A0A7W9MZX6_9MICC</name>
<dbReference type="GO" id="GO:0016740">
    <property type="term" value="F:transferase activity"/>
    <property type="evidence" value="ECO:0007669"/>
    <property type="project" value="UniProtKB-KW"/>
</dbReference>
<feature type="compositionally biased region" description="Pro residues" evidence="1">
    <location>
        <begin position="618"/>
        <end position="627"/>
    </location>
</feature>
<feature type="compositionally biased region" description="Pro residues" evidence="1">
    <location>
        <begin position="586"/>
        <end position="602"/>
    </location>
</feature>
<proteinExistence type="predicted"/>
<evidence type="ECO:0000313" key="3">
    <source>
        <dbReference type="EMBL" id="MBB5848400.1"/>
    </source>
</evidence>